<sequence length="35" mass="4046">MEAISYIRQANALIDLRLAIRRSWKREQKGKTGDG</sequence>
<dbReference type="EMBL" id="JACHGO010000004">
    <property type="protein sequence ID" value="MBB5143340.1"/>
    <property type="molecule type" value="Genomic_DNA"/>
</dbReference>
<proteinExistence type="predicted"/>
<gene>
    <name evidence="1" type="ORF">HNQ38_001437</name>
</gene>
<accession>A0A7W8C423</accession>
<organism evidence="1 2">
    <name type="scientific">Desulfovibrio intestinalis</name>
    <dbReference type="NCBI Taxonomy" id="58621"/>
    <lineage>
        <taxon>Bacteria</taxon>
        <taxon>Pseudomonadati</taxon>
        <taxon>Thermodesulfobacteriota</taxon>
        <taxon>Desulfovibrionia</taxon>
        <taxon>Desulfovibrionales</taxon>
        <taxon>Desulfovibrionaceae</taxon>
        <taxon>Desulfovibrio</taxon>
    </lineage>
</organism>
<dbReference type="Proteomes" id="UP000539075">
    <property type="component" value="Unassembled WGS sequence"/>
</dbReference>
<evidence type="ECO:0000313" key="2">
    <source>
        <dbReference type="Proteomes" id="UP000539075"/>
    </source>
</evidence>
<reference evidence="1 2" key="1">
    <citation type="submission" date="2020-08" db="EMBL/GenBank/DDBJ databases">
        <title>Genomic Encyclopedia of Type Strains, Phase IV (KMG-IV): sequencing the most valuable type-strain genomes for metagenomic binning, comparative biology and taxonomic classification.</title>
        <authorList>
            <person name="Goeker M."/>
        </authorList>
    </citation>
    <scope>NUCLEOTIDE SEQUENCE [LARGE SCALE GENOMIC DNA]</scope>
    <source>
        <strain evidence="1 2">DSM 11275</strain>
    </source>
</reference>
<protein>
    <submittedName>
        <fullName evidence="1">Uncharacterized protein</fullName>
    </submittedName>
</protein>
<evidence type="ECO:0000313" key="1">
    <source>
        <dbReference type="EMBL" id="MBB5143340.1"/>
    </source>
</evidence>
<comment type="caution">
    <text evidence="1">The sequence shown here is derived from an EMBL/GenBank/DDBJ whole genome shotgun (WGS) entry which is preliminary data.</text>
</comment>
<keyword evidence="2" id="KW-1185">Reference proteome</keyword>
<name>A0A7W8C423_9BACT</name>
<dbReference type="AlphaFoldDB" id="A0A7W8C423"/>